<organism evidence="2 3">
    <name type="scientific">Candidatus Portnoybacteria bacterium CG10_big_fil_rev_8_21_14_0_10_36_7</name>
    <dbReference type="NCBI Taxonomy" id="1974812"/>
    <lineage>
        <taxon>Bacteria</taxon>
        <taxon>Candidatus Portnoyibacteriota</taxon>
    </lineage>
</organism>
<accession>A0A2M8KF70</accession>
<evidence type="ECO:0000313" key="3">
    <source>
        <dbReference type="Proteomes" id="UP000231450"/>
    </source>
</evidence>
<gene>
    <name evidence="2" type="ORF">COU81_00125</name>
</gene>
<keyword evidence="1" id="KW-0472">Membrane</keyword>
<comment type="caution">
    <text evidence="2">The sequence shown here is derived from an EMBL/GenBank/DDBJ whole genome shotgun (WGS) entry which is preliminary data.</text>
</comment>
<evidence type="ECO:0000313" key="2">
    <source>
        <dbReference type="EMBL" id="PJE58554.1"/>
    </source>
</evidence>
<evidence type="ECO:0008006" key="4">
    <source>
        <dbReference type="Google" id="ProtNLM"/>
    </source>
</evidence>
<dbReference type="EMBL" id="PFDW01000004">
    <property type="protein sequence ID" value="PJE58554.1"/>
    <property type="molecule type" value="Genomic_DNA"/>
</dbReference>
<sequence>MNFNKNISTIKSGAGFTLIELLLYISISSAMLLAVSIFLSIILQSRVDNQVVSEVEQQGWQVMNLITQTIRNSSAINSPTTGSSGSQLSLVVPTGTLSPTIFNLIGSTIFITAGANSPVDLTSTKIEAASLNFDNLSISGTPGTIRVSFILKHINPENKKEYDYTKTFYGSASLR</sequence>
<name>A0A2M8KF70_9BACT</name>
<proteinExistence type="predicted"/>
<protein>
    <recommendedName>
        <fullName evidence="4">Type II secretion system protein</fullName>
    </recommendedName>
</protein>
<keyword evidence="1" id="KW-0812">Transmembrane</keyword>
<feature type="transmembrane region" description="Helical" evidence="1">
    <location>
        <begin position="21"/>
        <end position="43"/>
    </location>
</feature>
<keyword evidence="1" id="KW-1133">Transmembrane helix</keyword>
<dbReference type="AlphaFoldDB" id="A0A2M8KF70"/>
<dbReference type="Proteomes" id="UP000231450">
    <property type="component" value="Unassembled WGS sequence"/>
</dbReference>
<reference evidence="3" key="1">
    <citation type="submission" date="2017-09" db="EMBL/GenBank/DDBJ databases">
        <title>Depth-based differentiation of microbial function through sediment-hosted aquifers and enrichment of novel symbionts in the deep terrestrial subsurface.</title>
        <authorList>
            <person name="Probst A.J."/>
            <person name="Ladd B."/>
            <person name="Jarett J.K."/>
            <person name="Geller-Mcgrath D.E."/>
            <person name="Sieber C.M.K."/>
            <person name="Emerson J.B."/>
            <person name="Anantharaman K."/>
            <person name="Thomas B.C."/>
            <person name="Malmstrom R."/>
            <person name="Stieglmeier M."/>
            <person name="Klingl A."/>
            <person name="Woyke T."/>
            <person name="Ryan C.M."/>
            <person name="Banfield J.F."/>
        </authorList>
    </citation>
    <scope>NUCLEOTIDE SEQUENCE [LARGE SCALE GENOMIC DNA]</scope>
</reference>
<evidence type="ECO:0000256" key="1">
    <source>
        <dbReference type="SAM" id="Phobius"/>
    </source>
</evidence>